<name>A0A974P8C0_9BACL</name>
<sequence length="104" mass="12103">MATEKNPEVAEHLVLLMKNHNQQAMFIHKLELYNREKAVAVKEKLYFLIGEYKLDRKRDFIKLLTDGGFRYQVIPGAGHGINHEQPEAVNREIVSFLLGQKVER</sequence>
<evidence type="ECO:0000313" key="2">
    <source>
        <dbReference type="Proteomes" id="UP000595841"/>
    </source>
</evidence>
<gene>
    <name evidence="1" type="ORF">JI735_18585</name>
</gene>
<keyword evidence="2" id="KW-1185">Reference proteome</keyword>
<evidence type="ECO:0008006" key="3">
    <source>
        <dbReference type="Google" id="ProtNLM"/>
    </source>
</evidence>
<dbReference type="RefSeq" id="WP_157771462.1">
    <property type="nucleotide sequence ID" value="NZ_CP068595.1"/>
</dbReference>
<dbReference type="InterPro" id="IPR029058">
    <property type="entry name" value="AB_hydrolase_fold"/>
</dbReference>
<dbReference type="AlphaFoldDB" id="A0A974P8C0"/>
<accession>A0A974P8C0</accession>
<proteinExistence type="predicted"/>
<dbReference type="Proteomes" id="UP000595841">
    <property type="component" value="Chromosome"/>
</dbReference>
<protein>
    <recommendedName>
        <fullName evidence="3">Alpha/beta hydrolase</fullName>
    </recommendedName>
</protein>
<dbReference type="Gene3D" id="3.40.50.1820">
    <property type="entry name" value="alpha/beta hydrolase"/>
    <property type="match status" value="1"/>
</dbReference>
<dbReference type="SUPFAM" id="SSF53474">
    <property type="entry name" value="alpha/beta-Hydrolases"/>
    <property type="match status" value="1"/>
</dbReference>
<dbReference type="KEGG" id="pson:JI735_18585"/>
<dbReference type="EMBL" id="CP068595">
    <property type="protein sequence ID" value="QQZ58761.1"/>
    <property type="molecule type" value="Genomic_DNA"/>
</dbReference>
<evidence type="ECO:0000313" key="1">
    <source>
        <dbReference type="EMBL" id="QQZ58761.1"/>
    </source>
</evidence>
<organism evidence="1 2">
    <name type="scientific">Paenibacillus sonchi</name>
    <dbReference type="NCBI Taxonomy" id="373687"/>
    <lineage>
        <taxon>Bacteria</taxon>
        <taxon>Bacillati</taxon>
        <taxon>Bacillota</taxon>
        <taxon>Bacilli</taxon>
        <taxon>Bacillales</taxon>
        <taxon>Paenibacillaceae</taxon>
        <taxon>Paenibacillus</taxon>
        <taxon>Paenibacillus sonchi group</taxon>
    </lineage>
</organism>
<reference evidence="1 2" key="1">
    <citation type="submission" date="2021-01" db="EMBL/GenBank/DDBJ databases">
        <title>Whole genome sequence of Paenibacillus sonchi LMG 24727 for comparative genomics.</title>
        <authorList>
            <person name="Lee G."/>
            <person name="Kim M.-J."/>
            <person name="Lim K."/>
            <person name="Shin J.-H."/>
        </authorList>
    </citation>
    <scope>NUCLEOTIDE SEQUENCE [LARGE SCALE GENOMIC DNA]</scope>
    <source>
        <strain evidence="1 2">LMG 24727</strain>
    </source>
</reference>